<evidence type="ECO:0000313" key="13">
    <source>
        <dbReference type="Proteomes" id="UP000442469"/>
    </source>
</evidence>
<keyword evidence="3 11" id="KW-0032">Aminotransferase</keyword>
<dbReference type="CDD" id="cd00609">
    <property type="entry name" value="AAT_like"/>
    <property type="match status" value="1"/>
</dbReference>
<sequence length="483" mass="52830">MEQPLWQPDRHSPVPLHRQIMEHFRDKIAGGEWPVGTRIPSQRELAKSLGVNRSTVVAALDELAAAGMIQGGKGGGTRVINQTWGVLAAAPPPDWNSYVSAGTQRPNLPAVQEINRAEFQPGIIRLGTGELSPELLPQAEMSELLRRMADRMPGLGYGEPAGDLRLREVIAARLKKLGIAASPSSLLIVSGALQALQLISVGLLPRGATVLLERPSYLYSVPVFQSAGMKLRGIPMDAEGLRTDLVAAYAKQYNGALLYTIPTFHNPTGTVMSEKRRRLLLESCEAARLPIVEDDVYRDLWLDAPPPLPLKARDQSGGVLYVGSLSKTLSPGLRIGWVAGPPPVVERLADIKMQSDYGSSALSQQAAAEWLQSGMYDARLERLRSALRTRRDQALSALEKHFGGLATWEAPRGGFYIWLKLNASLAPRRLFDAALQAGLLINPGHLYDREANDRLRFSYAYAAPGQLEEGISRLARIVRSLLR</sequence>
<reference evidence="10 12" key="1">
    <citation type="submission" date="2014-04" db="EMBL/GenBank/DDBJ databases">
        <authorList>
            <person name="Bishop-Lilly K.A."/>
            <person name="Broomall S.M."/>
            <person name="Chain P.S."/>
            <person name="Chertkov O."/>
            <person name="Coyne S.R."/>
            <person name="Daligault H.E."/>
            <person name="Davenport K.W."/>
            <person name="Erkkila T."/>
            <person name="Frey K.G."/>
            <person name="Gibbons H.S."/>
            <person name="Gu W."/>
            <person name="Jaissle J."/>
            <person name="Johnson S.L."/>
            <person name="Koroleva G.I."/>
            <person name="Ladner J.T."/>
            <person name="Lo C.-C."/>
            <person name="Minogue T.D."/>
            <person name="Munk C."/>
            <person name="Palacios G.F."/>
            <person name="Redden C.L."/>
            <person name="Rosenzweig C.N."/>
            <person name="Scholz M.B."/>
            <person name="Teshima H."/>
            <person name="Xu Y."/>
        </authorList>
    </citation>
    <scope>NUCLEOTIDE SEQUENCE [LARGE SCALE GENOMIC DNA]</scope>
    <source>
        <strain evidence="10 12">8244</strain>
    </source>
</reference>
<dbReference type="GO" id="GO:0008483">
    <property type="term" value="F:transaminase activity"/>
    <property type="evidence" value="ECO:0007669"/>
    <property type="project" value="UniProtKB-KW"/>
</dbReference>
<feature type="domain" description="HTH gntR-type" evidence="9">
    <location>
        <begin position="14"/>
        <end position="82"/>
    </location>
</feature>
<evidence type="ECO:0000256" key="2">
    <source>
        <dbReference type="ARBA" id="ARBA00005384"/>
    </source>
</evidence>
<dbReference type="PANTHER" id="PTHR46577">
    <property type="entry name" value="HTH-TYPE TRANSCRIPTIONAL REGULATORY PROTEIN GABR"/>
    <property type="match status" value="1"/>
</dbReference>
<dbReference type="Pfam" id="PF00392">
    <property type="entry name" value="GntR"/>
    <property type="match status" value="1"/>
</dbReference>
<keyword evidence="5" id="KW-0663">Pyridoxal phosphate</keyword>
<evidence type="ECO:0000256" key="8">
    <source>
        <dbReference type="ARBA" id="ARBA00023163"/>
    </source>
</evidence>
<dbReference type="OrthoDB" id="9802601at2"/>
<dbReference type="Gene3D" id="3.40.640.10">
    <property type="entry name" value="Type I PLP-dependent aspartate aminotransferase-like (Major domain)"/>
    <property type="match status" value="1"/>
</dbReference>
<gene>
    <name evidence="10" type="ORF">DJ90_6236</name>
    <name evidence="11" type="ORF">GNQ08_28435</name>
</gene>
<dbReference type="STRING" id="44252.DJ90_6236"/>
<comment type="cofactor">
    <cofactor evidence="1">
        <name>pyridoxal 5'-phosphate</name>
        <dbReference type="ChEBI" id="CHEBI:597326"/>
    </cofactor>
</comment>
<dbReference type="PANTHER" id="PTHR46577:SF2">
    <property type="entry name" value="TRANSCRIPTIONAL REGULATORY PROTEIN"/>
    <property type="match status" value="1"/>
</dbReference>
<evidence type="ECO:0000313" key="11">
    <source>
        <dbReference type="EMBL" id="MUG26290.1"/>
    </source>
</evidence>
<keyword evidence="4 11" id="KW-0808">Transferase</keyword>
<dbReference type="InterPro" id="IPR000524">
    <property type="entry name" value="Tscrpt_reg_HTH_GntR"/>
</dbReference>
<evidence type="ECO:0000256" key="1">
    <source>
        <dbReference type="ARBA" id="ARBA00001933"/>
    </source>
</evidence>
<dbReference type="InterPro" id="IPR004839">
    <property type="entry name" value="Aminotransferase_I/II_large"/>
</dbReference>
<dbReference type="EMBL" id="WNZZ01000039">
    <property type="protein sequence ID" value="MUG26290.1"/>
    <property type="molecule type" value="Genomic_DNA"/>
</dbReference>
<keyword evidence="8" id="KW-0804">Transcription</keyword>
<organism evidence="10 12">
    <name type="scientific">Paenibacillus macerans</name>
    <name type="common">Bacillus macerans</name>
    <dbReference type="NCBI Taxonomy" id="44252"/>
    <lineage>
        <taxon>Bacteria</taxon>
        <taxon>Bacillati</taxon>
        <taxon>Bacillota</taxon>
        <taxon>Bacilli</taxon>
        <taxon>Bacillales</taxon>
        <taxon>Paenibacillaceae</taxon>
        <taxon>Paenibacillus</taxon>
    </lineage>
</organism>
<dbReference type="PATRIC" id="fig|44252.3.peg.429"/>
<dbReference type="Proteomes" id="UP000029278">
    <property type="component" value="Unassembled WGS sequence"/>
</dbReference>
<dbReference type="PRINTS" id="PR00035">
    <property type="entry name" value="HTHGNTR"/>
</dbReference>
<keyword evidence="6" id="KW-0805">Transcription regulation</keyword>
<evidence type="ECO:0000256" key="5">
    <source>
        <dbReference type="ARBA" id="ARBA00022898"/>
    </source>
</evidence>
<dbReference type="AlphaFoldDB" id="A0A091A5W8"/>
<reference evidence="11 13" key="2">
    <citation type="submission" date="2019-11" db="EMBL/GenBank/DDBJ databases">
        <title>Draft genome sequences of five Paenibacillus species of dairy origin.</title>
        <authorList>
            <person name="Olajide A.M."/>
            <person name="Chen S."/>
            <person name="Lapointe G."/>
        </authorList>
    </citation>
    <scope>NUCLEOTIDE SEQUENCE [LARGE SCALE GENOMIC DNA]</scope>
    <source>
        <strain evidence="11 13">3CT49</strain>
    </source>
</reference>
<dbReference type="EMBL" id="JMQA01000007">
    <property type="protein sequence ID" value="KFN11651.1"/>
    <property type="molecule type" value="Genomic_DNA"/>
</dbReference>
<dbReference type="GO" id="GO:0003677">
    <property type="term" value="F:DNA binding"/>
    <property type="evidence" value="ECO:0007669"/>
    <property type="project" value="UniProtKB-KW"/>
</dbReference>
<keyword evidence="12" id="KW-1185">Reference proteome</keyword>
<dbReference type="CDD" id="cd07377">
    <property type="entry name" value="WHTH_GntR"/>
    <property type="match status" value="1"/>
</dbReference>
<dbReference type="Gene3D" id="1.10.10.10">
    <property type="entry name" value="Winged helix-like DNA-binding domain superfamily/Winged helix DNA-binding domain"/>
    <property type="match status" value="1"/>
</dbReference>
<evidence type="ECO:0000259" key="9">
    <source>
        <dbReference type="PROSITE" id="PS50949"/>
    </source>
</evidence>
<dbReference type="SMART" id="SM00345">
    <property type="entry name" value="HTH_GNTR"/>
    <property type="match status" value="1"/>
</dbReference>
<evidence type="ECO:0000256" key="6">
    <source>
        <dbReference type="ARBA" id="ARBA00023015"/>
    </source>
</evidence>
<dbReference type="RefSeq" id="WP_036626497.1">
    <property type="nucleotide sequence ID" value="NZ_BGML01000007.1"/>
</dbReference>
<dbReference type="GO" id="GO:0030170">
    <property type="term" value="F:pyridoxal phosphate binding"/>
    <property type="evidence" value="ECO:0007669"/>
    <property type="project" value="InterPro"/>
</dbReference>
<dbReference type="Pfam" id="PF00155">
    <property type="entry name" value="Aminotran_1_2"/>
    <property type="match status" value="1"/>
</dbReference>
<dbReference type="SUPFAM" id="SSF46785">
    <property type="entry name" value="Winged helix' DNA-binding domain"/>
    <property type="match status" value="1"/>
</dbReference>
<protein>
    <submittedName>
        <fullName evidence="11">Aminotransferase class I/II-fold pyridoxal phosphate-dependent enzyme</fullName>
    </submittedName>
    <submittedName>
        <fullName evidence="10">Bacterial regulatory s, gntR family protein</fullName>
    </submittedName>
</protein>
<evidence type="ECO:0000256" key="7">
    <source>
        <dbReference type="ARBA" id="ARBA00023125"/>
    </source>
</evidence>
<dbReference type="GO" id="GO:0003700">
    <property type="term" value="F:DNA-binding transcription factor activity"/>
    <property type="evidence" value="ECO:0007669"/>
    <property type="project" value="InterPro"/>
</dbReference>
<comment type="caution">
    <text evidence="10">The sequence shown here is derived from an EMBL/GenBank/DDBJ whole genome shotgun (WGS) entry which is preliminary data.</text>
</comment>
<dbReference type="SUPFAM" id="SSF53383">
    <property type="entry name" value="PLP-dependent transferases"/>
    <property type="match status" value="1"/>
</dbReference>
<dbReference type="PROSITE" id="PS50949">
    <property type="entry name" value="HTH_GNTR"/>
    <property type="match status" value="1"/>
</dbReference>
<dbReference type="FunFam" id="1.10.10.10:FF:000079">
    <property type="entry name" value="GntR family transcriptional regulator"/>
    <property type="match status" value="1"/>
</dbReference>
<dbReference type="FunFam" id="3.40.640.10:FF:000023">
    <property type="entry name" value="Transcriptional regulator, GntR family"/>
    <property type="match status" value="1"/>
</dbReference>
<comment type="similarity">
    <text evidence="2">In the C-terminal section; belongs to the class-I pyridoxal-phosphate-dependent aminotransferase family.</text>
</comment>
<keyword evidence="7" id="KW-0238">DNA-binding</keyword>
<evidence type="ECO:0000256" key="4">
    <source>
        <dbReference type="ARBA" id="ARBA00022679"/>
    </source>
</evidence>
<dbReference type="InterPro" id="IPR015424">
    <property type="entry name" value="PyrdxlP-dep_Trfase"/>
</dbReference>
<dbReference type="InterPro" id="IPR015421">
    <property type="entry name" value="PyrdxlP-dep_Trfase_major"/>
</dbReference>
<dbReference type="Gene3D" id="3.90.1150.10">
    <property type="entry name" value="Aspartate Aminotransferase, domain 1"/>
    <property type="match status" value="1"/>
</dbReference>
<dbReference type="GeneID" id="77009801"/>
<proteinExistence type="inferred from homology"/>
<evidence type="ECO:0000256" key="3">
    <source>
        <dbReference type="ARBA" id="ARBA00022576"/>
    </source>
</evidence>
<name>A0A091A5W8_PAEMA</name>
<dbReference type="InterPro" id="IPR036390">
    <property type="entry name" value="WH_DNA-bd_sf"/>
</dbReference>
<dbReference type="InterPro" id="IPR015422">
    <property type="entry name" value="PyrdxlP-dep_Trfase_small"/>
</dbReference>
<evidence type="ECO:0000313" key="12">
    <source>
        <dbReference type="Proteomes" id="UP000029278"/>
    </source>
</evidence>
<dbReference type="InterPro" id="IPR051446">
    <property type="entry name" value="HTH_trans_reg/aminotransferase"/>
</dbReference>
<evidence type="ECO:0000313" key="10">
    <source>
        <dbReference type="EMBL" id="KFN11651.1"/>
    </source>
</evidence>
<dbReference type="HOGENOM" id="CLU_017584_0_0_9"/>
<dbReference type="Proteomes" id="UP000442469">
    <property type="component" value="Unassembled WGS sequence"/>
</dbReference>
<accession>A0A091A5W8</accession>
<dbReference type="InterPro" id="IPR036388">
    <property type="entry name" value="WH-like_DNA-bd_sf"/>
</dbReference>